<evidence type="ECO:0000256" key="1">
    <source>
        <dbReference type="SAM" id="MobiDB-lite"/>
    </source>
</evidence>
<keyword evidence="2" id="KW-0472">Membrane</keyword>
<feature type="transmembrane region" description="Helical" evidence="2">
    <location>
        <begin position="20"/>
        <end position="38"/>
    </location>
</feature>
<reference evidence="3 4" key="2">
    <citation type="submission" date="2020-08" db="EMBL/GenBank/DDBJ databases">
        <title>The Agave Microbiome: Exploring the role of microbial communities in plant adaptations to desert environments.</title>
        <authorList>
            <person name="Partida-Martinez L.P."/>
        </authorList>
    </citation>
    <scope>NUCLEOTIDE SEQUENCE [LARGE SCALE GENOMIC DNA]</scope>
    <source>
        <strain evidence="3 4">AT2.17</strain>
    </source>
</reference>
<keyword evidence="2" id="KW-0812">Transmembrane</keyword>
<evidence type="ECO:0000313" key="3">
    <source>
        <dbReference type="EMBL" id="NYE35346.1"/>
    </source>
</evidence>
<dbReference type="Proteomes" id="UP000549911">
    <property type="component" value="Unassembled WGS sequence"/>
</dbReference>
<dbReference type="RefSeq" id="WP_179618012.1">
    <property type="nucleotide sequence ID" value="NZ_JACCBW010000001.1"/>
</dbReference>
<evidence type="ECO:0000256" key="2">
    <source>
        <dbReference type="SAM" id="Phobius"/>
    </source>
</evidence>
<name>A0A7Y9GZT3_9ACTN</name>
<gene>
    <name evidence="3" type="ORF">F4692_000450</name>
</gene>
<sequence>MAKRTQRQGTAGTPPAPRSYVLGGVLLVAVLLVLFVLGPSAEEEPSGAGTTPAAPEDAAADVGPPAEATDEDFCAGFVALANSQAAFVGGGEAAPEPLQEAADDLLAVGVPPAMDLPARTGYHAVLAGIYESIGMDLAPEAVGAASTAVEGADSAFTAYLDQRCPA</sequence>
<feature type="compositionally biased region" description="Low complexity" evidence="1">
    <location>
        <begin position="47"/>
        <end position="67"/>
    </location>
</feature>
<dbReference type="AlphaFoldDB" id="A0A7Y9GZT3"/>
<comment type="caution">
    <text evidence="3">The sequence shown here is derived from an EMBL/GenBank/DDBJ whole genome shotgun (WGS) entry which is preliminary data.</text>
</comment>
<keyword evidence="4" id="KW-1185">Reference proteome</keyword>
<keyword evidence="2" id="KW-1133">Transmembrane helix</keyword>
<reference evidence="3 4" key="1">
    <citation type="submission" date="2020-07" db="EMBL/GenBank/DDBJ databases">
        <authorList>
            <person name="Partida-Martinez L."/>
            <person name="Huntemann M."/>
            <person name="Clum A."/>
            <person name="Wang J."/>
            <person name="Palaniappan K."/>
            <person name="Ritter S."/>
            <person name="Chen I.-M."/>
            <person name="Stamatis D."/>
            <person name="Reddy T."/>
            <person name="O'Malley R."/>
            <person name="Daum C."/>
            <person name="Shapiro N."/>
            <person name="Ivanova N."/>
            <person name="Kyrpides N."/>
            <person name="Woyke T."/>
        </authorList>
    </citation>
    <scope>NUCLEOTIDE SEQUENCE [LARGE SCALE GENOMIC DNA]</scope>
    <source>
        <strain evidence="3 4">AT2.17</strain>
    </source>
</reference>
<dbReference type="EMBL" id="JACCBW010000001">
    <property type="protein sequence ID" value="NYE35346.1"/>
    <property type="molecule type" value="Genomic_DNA"/>
</dbReference>
<protein>
    <submittedName>
        <fullName evidence="3">Uncharacterized protein</fullName>
    </submittedName>
</protein>
<organism evidence="3 4">
    <name type="scientific">Nocardioides cavernae</name>
    <dbReference type="NCBI Taxonomy" id="1921566"/>
    <lineage>
        <taxon>Bacteria</taxon>
        <taxon>Bacillati</taxon>
        <taxon>Actinomycetota</taxon>
        <taxon>Actinomycetes</taxon>
        <taxon>Propionibacteriales</taxon>
        <taxon>Nocardioidaceae</taxon>
        <taxon>Nocardioides</taxon>
    </lineage>
</organism>
<proteinExistence type="predicted"/>
<accession>A0A7Y9GZT3</accession>
<evidence type="ECO:0000313" key="4">
    <source>
        <dbReference type="Proteomes" id="UP000549911"/>
    </source>
</evidence>
<feature type="region of interest" description="Disordered" evidence="1">
    <location>
        <begin position="43"/>
        <end position="68"/>
    </location>
</feature>